<proteinExistence type="predicted"/>
<reference evidence="1 2" key="1">
    <citation type="submission" date="2019-04" db="EMBL/GenBank/DDBJ databases">
        <title>Rhodococcus oryzae sp. nov., a novel actinomycete isolated from rhizosphere soil of rice (Oryza sativa L.).</title>
        <authorList>
            <person name="Li C."/>
        </authorList>
    </citation>
    <scope>NUCLEOTIDE SEQUENCE [LARGE SCALE GENOMIC DNA]</scope>
    <source>
        <strain evidence="1 2">NEAU-CX67</strain>
    </source>
</reference>
<evidence type="ECO:0000313" key="1">
    <source>
        <dbReference type="EMBL" id="TJZ75837.1"/>
    </source>
</evidence>
<evidence type="ECO:0000313" key="2">
    <source>
        <dbReference type="Proteomes" id="UP000305109"/>
    </source>
</evidence>
<comment type="caution">
    <text evidence="1">The sequence shown here is derived from an EMBL/GenBank/DDBJ whole genome shotgun (WGS) entry which is preliminary data.</text>
</comment>
<name>A0ABY2RG86_9NOCA</name>
<accession>A0ABY2RG86</accession>
<sequence>MTDSVTTVSITEIRRLLAQSSLDRTAVDIADGLLAGVGPADQRVEVHETDRQVAVTIYERRWRREVKSGAVVHGTRDLLAGLENADCETVWMAMPAVAGRAVILWFDSAIAEVLGCVVTSLPRPLRRHV</sequence>
<gene>
    <name evidence="1" type="ORF">FCG67_19830</name>
</gene>
<keyword evidence="2" id="KW-1185">Reference proteome</keyword>
<protein>
    <submittedName>
        <fullName evidence="1">Uncharacterized protein</fullName>
    </submittedName>
</protein>
<dbReference type="EMBL" id="SUMD01000010">
    <property type="protein sequence ID" value="TJZ75837.1"/>
    <property type="molecule type" value="Genomic_DNA"/>
</dbReference>
<dbReference type="Proteomes" id="UP000305109">
    <property type="component" value="Unassembled WGS sequence"/>
</dbReference>
<organism evidence="1 2">
    <name type="scientific">Rhodococcus oryzae</name>
    <dbReference type="NCBI Taxonomy" id="2571143"/>
    <lineage>
        <taxon>Bacteria</taxon>
        <taxon>Bacillati</taxon>
        <taxon>Actinomycetota</taxon>
        <taxon>Actinomycetes</taxon>
        <taxon>Mycobacteriales</taxon>
        <taxon>Nocardiaceae</taxon>
        <taxon>Rhodococcus</taxon>
    </lineage>
</organism>